<proteinExistence type="predicted"/>
<evidence type="ECO:0000313" key="1">
    <source>
        <dbReference type="EMBL" id="ORE16525.1"/>
    </source>
</evidence>
<name>A0A1X0RWU0_RHIZD</name>
<dbReference type="SUPFAM" id="SSF47823">
    <property type="entry name" value="lambda integrase-like, N-terminal domain"/>
    <property type="match status" value="1"/>
</dbReference>
<organism evidence="1 2">
    <name type="scientific">Rhizopus microsporus</name>
    <dbReference type="NCBI Taxonomy" id="58291"/>
    <lineage>
        <taxon>Eukaryota</taxon>
        <taxon>Fungi</taxon>
        <taxon>Fungi incertae sedis</taxon>
        <taxon>Mucoromycota</taxon>
        <taxon>Mucoromycotina</taxon>
        <taxon>Mucoromycetes</taxon>
        <taxon>Mucorales</taxon>
        <taxon>Mucorineae</taxon>
        <taxon>Rhizopodaceae</taxon>
        <taxon>Rhizopus</taxon>
    </lineage>
</organism>
<evidence type="ECO:0000313" key="2">
    <source>
        <dbReference type="Proteomes" id="UP000242381"/>
    </source>
</evidence>
<dbReference type="AlphaFoldDB" id="A0A1X0RWU0"/>
<dbReference type="Proteomes" id="UP000242381">
    <property type="component" value="Unassembled WGS sequence"/>
</dbReference>
<protein>
    <submittedName>
        <fullName evidence="1">Uncharacterized protein</fullName>
    </submittedName>
</protein>
<reference evidence="1 2" key="1">
    <citation type="journal article" date="2016" name="Proc. Natl. Acad. Sci. U.S.A.">
        <title>Lipid metabolic changes in an early divergent fungus govern the establishment of a mutualistic symbiosis with endobacteria.</title>
        <authorList>
            <person name="Lastovetsky O.A."/>
            <person name="Gaspar M.L."/>
            <person name="Mondo S.J."/>
            <person name="LaButti K.M."/>
            <person name="Sandor L."/>
            <person name="Grigoriev I.V."/>
            <person name="Henry S.A."/>
            <person name="Pawlowska T.E."/>
        </authorList>
    </citation>
    <scope>NUCLEOTIDE SEQUENCE [LARGE SCALE GENOMIC DNA]</scope>
    <source>
        <strain evidence="1 2">ATCC 11559</strain>
    </source>
</reference>
<accession>A0A1X0RWU0</accession>
<dbReference type="EMBL" id="KV921383">
    <property type="protein sequence ID" value="ORE16525.1"/>
    <property type="molecule type" value="Genomic_DNA"/>
</dbReference>
<sequence>MSKKQYWRHHCGDEQALGISHLEAIKQGHTSLLFLNQRIPKRTSQAYNHGWQKWMRWCISLQYKKYLRFFMDHQSYSIQQLKVYRAVIVSVFRVLYLHMPPISSNVIIQDFFRQS</sequence>
<gene>
    <name evidence="1" type="ORF">BCV71DRAFT_236607</name>
</gene>